<dbReference type="GO" id="GO:0051213">
    <property type="term" value="F:dioxygenase activity"/>
    <property type="evidence" value="ECO:0007669"/>
    <property type="project" value="UniProtKB-KW"/>
</dbReference>
<dbReference type="STRING" id="448386.A0A2V3IHR9"/>
<evidence type="ECO:0000313" key="5">
    <source>
        <dbReference type="Proteomes" id="UP000247409"/>
    </source>
</evidence>
<dbReference type="Pfam" id="PF05721">
    <property type="entry name" value="PhyH"/>
    <property type="match status" value="1"/>
</dbReference>
<dbReference type="Gene3D" id="2.60.120.620">
    <property type="entry name" value="q2cbj1_9rhob like domain"/>
    <property type="match status" value="1"/>
</dbReference>
<evidence type="ECO:0000256" key="1">
    <source>
        <dbReference type="ARBA" id="ARBA00001962"/>
    </source>
</evidence>
<keyword evidence="2" id="KW-0479">Metal-binding</keyword>
<evidence type="ECO:0000313" key="4">
    <source>
        <dbReference type="EMBL" id="PXF41655.1"/>
    </source>
</evidence>
<keyword evidence="3" id="KW-0408">Iron</keyword>
<name>A0A2V3IHR9_9FLOR</name>
<evidence type="ECO:0000256" key="3">
    <source>
        <dbReference type="ARBA" id="ARBA00023004"/>
    </source>
</evidence>
<keyword evidence="4" id="KW-0223">Dioxygenase</keyword>
<proteinExistence type="predicted"/>
<dbReference type="PANTHER" id="PTHR20883">
    <property type="entry name" value="PHYTANOYL-COA DIOXYGENASE DOMAIN CONTAINING 1"/>
    <property type="match status" value="1"/>
</dbReference>
<evidence type="ECO:0000256" key="2">
    <source>
        <dbReference type="ARBA" id="ARBA00022723"/>
    </source>
</evidence>
<keyword evidence="4" id="KW-0560">Oxidoreductase</keyword>
<dbReference type="EMBL" id="NBIV01000205">
    <property type="protein sequence ID" value="PXF41655.1"/>
    <property type="molecule type" value="Genomic_DNA"/>
</dbReference>
<keyword evidence="5" id="KW-1185">Reference proteome</keyword>
<dbReference type="Proteomes" id="UP000247409">
    <property type="component" value="Unassembled WGS sequence"/>
</dbReference>
<dbReference type="AlphaFoldDB" id="A0A2V3IHR9"/>
<reference evidence="4 5" key="1">
    <citation type="journal article" date="2018" name="Mol. Biol. Evol.">
        <title>Analysis of the draft genome of the red seaweed Gracilariopsis chorda provides insights into genome size evolution in Rhodophyta.</title>
        <authorList>
            <person name="Lee J."/>
            <person name="Yang E.C."/>
            <person name="Graf L."/>
            <person name="Yang J.H."/>
            <person name="Qiu H."/>
            <person name="Zel Zion U."/>
            <person name="Chan C.X."/>
            <person name="Stephens T.G."/>
            <person name="Weber A.P.M."/>
            <person name="Boo G.H."/>
            <person name="Boo S.M."/>
            <person name="Kim K.M."/>
            <person name="Shin Y."/>
            <person name="Jung M."/>
            <person name="Lee S.J."/>
            <person name="Yim H.S."/>
            <person name="Lee J.H."/>
            <person name="Bhattacharya D."/>
            <person name="Yoon H.S."/>
        </authorList>
    </citation>
    <scope>NUCLEOTIDE SEQUENCE [LARGE SCALE GENOMIC DNA]</scope>
    <source>
        <strain evidence="4 5">SKKU-2015</strain>
        <tissue evidence="4">Whole body</tissue>
    </source>
</reference>
<accession>A0A2V3IHR9</accession>
<comment type="caution">
    <text evidence="4">The sequence shown here is derived from an EMBL/GenBank/DDBJ whole genome shotgun (WGS) entry which is preliminary data.</text>
</comment>
<dbReference type="OrthoDB" id="445007at2759"/>
<dbReference type="GO" id="GO:0046872">
    <property type="term" value="F:metal ion binding"/>
    <property type="evidence" value="ECO:0007669"/>
    <property type="project" value="UniProtKB-KW"/>
</dbReference>
<comment type="cofactor">
    <cofactor evidence="1">
        <name>Fe cation</name>
        <dbReference type="ChEBI" id="CHEBI:24875"/>
    </cofactor>
</comment>
<dbReference type="InterPro" id="IPR008775">
    <property type="entry name" value="Phytyl_CoA_dOase-like"/>
</dbReference>
<gene>
    <name evidence="4" type="ORF">BWQ96_08666</name>
</gene>
<protein>
    <submittedName>
        <fullName evidence="4">Phytanoyl-CoA dioxygenase</fullName>
    </submittedName>
</protein>
<organism evidence="4 5">
    <name type="scientific">Gracilariopsis chorda</name>
    <dbReference type="NCBI Taxonomy" id="448386"/>
    <lineage>
        <taxon>Eukaryota</taxon>
        <taxon>Rhodophyta</taxon>
        <taxon>Florideophyceae</taxon>
        <taxon>Rhodymeniophycidae</taxon>
        <taxon>Gracilariales</taxon>
        <taxon>Gracilariaceae</taxon>
        <taxon>Gracilariopsis</taxon>
    </lineage>
</organism>
<dbReference type="SUPFAM" id="SSF51197">
    <property type="entry name" value="Clavaminate synthase-like"/>
    <property type="match status" value="1"/>
</dbReference>
<dbReference type="PANTHER" id="PTHR20883:SF15">
    <property type="entry name" value="PHYTANOYL-COA DIOXYGENASE DOMAIN-CONTAINING PROTEIN 1"/>
    <property type="match status" value="1"/>
</dbReference>
<sequence length="289" mass="32161">MEGYFDWSAEDPSACLEAAKSFFEAHGYAVLRAHASEKDVKTLREGAKAIIQEFYSNRQHASVFSTDEQTRVVEDDYFLSSSRKICCFLEPEQESEQKARPAINKIGHALHDIDDNFKPFSRSGAVRAVAKAFGFEKALLVQSMYILKNARVGAAVNAHRDAAFVHAGDGMAGSCLGFWWALEDATEENGCLWAVSGSHRDGAAIRRMVCRDGRNSFVGEDEMEYDDQKFVALPMKAGDVILLHGGLVHRSLPNRSEKSRHAYSIHVVRDAIGEECWLNWAGGEPFRPV</sequence>